<reference evidence="5 6" key="1">
    <citation type="submission" date="2019-05" db="EMBL/GenBank/DDBJ databases">
        <authorList>
            <person name="Lee S.D."/>
        </authorList>
    </citation>
    <scope>NUCLEOTIDE SEQUENCE [LARGE SCALE GENOMIC DNA]</scope>
    <source>
        <strain evidence="5 6">YC2-7</strain>
    </source>
</reference>
<dbReference type="InterPro" id="IPR050097">
    <property type="entry name" value="Ferredoxin-NADP_redctase_2"/>
</dbReference>
<keyword evidence="2" id="KW-0560">Oxidoreductase</keyword>
<evidence type="ECO:0000313" key="5">
    <source>
        <dbReference type="EMBL" id="NMN97275.1"/>
    </source>
</evidence>
<comment type="catalytic activity">
    <reaction evidence="3">
        <text>[thioredoxin]-dithiol + NADP(+) = [thioredoxin]-disulfide + NADPH + H(+)</text>
        <dbReference type="Rhea" id="RHEA:20345"/>
        <dbReference type="Rhea" id="RHEA-COMP:10698"/>
        <dbReference type="Rhea" id="RHEA-COMP:10700"/>
        <dbReference type="ChEBI" id="CHEBI:15378"/>
        <dbReference type="ChEBI" id="CHEBI:29950"/>
        <dbReference type="ChEBI" id="CHEBI:50058"/>
        <dbReference type="ChEBI" id="CHEBI:57783"/>
        <dbReference type="ChEBI" id="CHEBI:58349"/>
        <dbReference type="EC" id="1.8.1.9"/>
    </reaction>
</comment>
<gene>
    <name evidence="5" type="ORF">FGL95_19745</name>
</gene>
<dbReference type="GO" id="GO:0004791">
    <property type="term" value="F:thioredoxin-disulfide reductase (NADPH) activity"/>
    <property type="evidence" value="ECO:0007669"/>
    <property type="project" value="UniProtKB-EC"/>
</dbReference>
<evidence type="ECO:0000256" key="1">
    <source>
        <dbReference type="ARBA" id="ARBA00022630"/>
    </source>
</evidence>
<dbReference type="Gene3D" id="3.50.50.60">
    <property type="entry name" value="FAD/NAD(P)-binding domain"/>
    <property type="match status" value="2"/>
</dbReference>
<accession>A0A848KEM9</accession>
<dbReference type="AlphaFoldDB" id="A0A848KEM9"/>
<dbReference type="PRINTS" id="PR00368">
    <property type="entry name" value="FADPNR"/>
</dbReference>
<dbReference type="InterPro" id="IPR023753">
    <property type="entry name" value="FAD/NAD-binding_dom"/>
</dbReference>
<evidence type="ECO:0000313" key="6">
    <source>
        <dbReference type="Proteomes" id="UP000535543"/>
    </source>
</evidence>
<keyword evidence="6" id="KW-1185">Reference proteome</keyword>
<reference evidence="5 6" key="2">
    <citation type="submission" date="2020-06" db="EMBL/GenBank/DDBJ databases">
        <title>Antribacter stalactiti gen. nov., sp. nov., a new member of the family Nacardiaceae isolated from a cave.</title>
        <authorList>
            <person name="Kim I.S."/>
        </authorList>
    </citation>
    <scope>NUCLEOTIDE SEQUENCE [LARGE SCALE GENOMIC DNA]</scope>
    <source>
        <strain evidence="5 6">YC2-7</strain>
    </source>
</reference>
<sequence length="332" mass="34649">MTKSTTVDVSKRDVPKYDVIVVGGGAAGLSGAKNLARARRSVLVVDDGQPRNAPAGHIHNYLAREGTPPLELLAIGRRELAEYGGEVVSGRVSATSAIDGGFEVTLADGKTVQSRRLLVATGLVDRLPDVPGVADRWGRDVLHCPYCHGWEVRDQAIVILATNPMSMHQALLFRQLSSDVTVLLHNSTVLSDDELEQLAARDIAVVEDTATGLTVVDDRLTGVQLASGGVLECQAVVVAPRFEARVDFLAGLGLQAQDIDMGGHVFGTAITADANGATSVPGVWAAGNVSDMSAQVIVAAARGVAAAAQINADLVLEDTRLAVAARRALASV</sequence>
<organism evidence="5 6">
    <name type="scientific">Antrihabitans stalactiti</name>
    <dbReference type="NCBI Taxonomy" id="2584121"/>
    <lineage>
        <taxon>Bacteria</taxon>
        <taxon>Bacillati</taxon>
        <taxon>Actinomycetota</taxon>
        <taxon>Actinomycetes</taxon>
        <taxon>Mycobacteriales</taxon>
        <taxon>Nocardiaceae</taxon>
        <taxon>Antrihabitans</taxon>
    </lineage>
</organism>
<name>A0A848KEM9_9NOCA</name>
<dbReference type="InterPro" id="IPR036188">
    <property type="entry name" value="FAD/NAD-bd_sf"/>
</dbReference>
<evidence type="ECO:0000256" key="2">
    <source>
        <dbReference type="ARBA" id="ARBA00023002"/>
    </source>
</evidence>
<keyword evidence="1" id="KW-0285">Flavoprotein</keyword>
<dbReference type="PRINTS" id="PR00469">
    <property type="entry name" value="PNDRDTASEII"/>
</dbReference>
<dbReference type="Pfam" id="PF07992">
    <property type="entry name" value="Pyr_redox_2"/>
    <property type="match status" value="1"/>
</dbReference>
<dbReference type="PANTHER" id="PTHR48105">
    <property type="entry name" value="THIOREDOXIN REDUCTASE 1-RELATED-RELATED"/>
    <property type="match status" value="1"/>
</dbReference>
<comment type="caution">
    <text evidence="5">The sequence shown here is derived from an EMBL/GenBank/DDBJ whole genome shotgun (WGS) entry which is preliminary data.</text>
</comment>
<evidence type="ECO:0000259" key="4">
    <source>
        <dbReference type="Pfam" id="PF07992"/>
    </source>
</evidence>
<dbReference type="Proteomes" id="UP000535543">
    <property type="component" value="Unassembled WGS sequence"/>
</dbReference>
<dbReference type="RefSeq" id="WP_169590026.1">
    <property type="nucleotide sequence ID" value="NZ_VCQU01000007.1"/>
</dbReference>
<proteinExistence type="predicted"/>
<protein>
    <submittedName>
        <fullName evidence="5">NAD(P)/FAD-dependent oxidoreductase</fullName>
    </submittedName>
</protein>
<evidence type="ECO:0000256" key="3">
    <source>
        <dbReference type="ARBA" id="ARBA00048132"/>
    </source>
</evidence>
<feature type="domain" description="FAD/NAD(P)-binding" evidence="4">
    <location>
        <begin position="17"/>
        <end position="301"/>
    </location>
</feature>
<dbReference type="SUPFAM" id="SSF51905">
    <property type="entry name" value="FAD/NAD(P)-binding domain"/>
    <property type="match status" value="1"/>
</dbReference>
<dbReference type="EMBL" id="VCQU01000007">
    <property type="protein sequence ID" value="NMN97275.1"/>
    <property type="molecule type" value="Genomic_DNA"/>
</dbReference>